<dbReference type="PANTHER" id="PTHR43852">
    <property type="entry name" value="NUCLEOTIDYLTRANSFERASE"/>
    <property type="match status" value="1"/>
</dbReference>
<dbReference type="InterPro" id="IPR041633">
    <property type="entry name" value="Polbeta"/>
</dbReference>
<reference evidence="2 3" key="1">
    <citation type="submission" date="2019-08" db="EMBL/GenBank/DDBJ databases">
        <title>Calorimonas adulescens gen. nov., sp. nov., an anaerobic thermophilic bacterium from Sakhalin hot spring.</title>
        <authorList>
            <person name="Khomyakova M.A."/>
            <person name="Merkel A.Y."/>
            <person name="Novikov A."/>
            <person name="Bonch-Osmolovskaya E.A."/>
            <person name="Slobodkin A.I."/>
        </authorList>
    </citation>
    <scope>NUCLEOTIDE SEQUENCE [LARGE SCALE GENOMIC DNA]</scope>
    <source>
        <strain evidence="2 3">A05MB</strain>
    </source>
</reference>
<dbReference type="AlphaFoldDB" id="A0A5D8QAA7"/>
<gene>
    <name evidence="2" type="ORF">FWJ32_09855</name>
</gene>
<evidence type="ECO:0000259" key="1">
    <source>
        <dbReference type="Pfam" id="PF18765"/>
    </source>
</evidence>
<evidence type="ECO:0000313" key="3">
    <source>
        <dbReference type="Proteomes" id="UP000322976"/>
    </source>
</evidence>
<dbReference type="NCBIfam" id="NF047752">
    <property type="entry name" value="MntA_antitoxin"/>
    <property type="match status" value="1"/>
</dbReference>
<dbReference type="SUPFAM" id="SSF81301">
    <property type="entry name" value="Nucleotidyltransferase"/>
    <property type="match status" value="1"/>
</dbReference>
<dbReference type="PANTHER" id="PTHR43852:SF2">
    <property type="entry name" value="PROTEIN ADENYLYLTRANSFERASE MNTA"/>
    <property type="match status" value="1"/>
</dbReference>
<dbReference type="RefSeq" id="WP_149545788.1">
    <property type="nucleotide sequence ID" value="NZ_VTPS01000015.1"/>
</dbReference>
<dbReference type="InterPro" id="IPR052930">
    <property type="entry name" value="TA_antitoxin_MntA"/>
</dbReference>
<feature type="domain" description="Polymerase beta nucleotidyltransferase" evidence="1">
    <location>
        <begin position="16"/>
        <end position="87"/>
    </location>
</feature>
<dbReference type="Proteomes" id="UP000322976">
    <property type="component" value="Unassembled WGS sequence"/>
</dbReference>
<dbReference type="Gene3D" id="3.30.460.10">
    <property type="entry name" value="Beta Polymerase, domain 2"/>
    <property type="match status" value="1"/>
</dbReference>
<dbReference type="EMBL" id="VTPS01000015">
    <property type="protein sequence ID" value="TZE81327.1"/>
    <property type="molecule type" value="Genomic_DNA"/>
</dbReference>
<protein>
    <submittedName>
        <fullName evidence="2">Nucleotidyltransferase domain-containing protein</fullName>
    </submittedName>
</protein>
<name>A0A5D8QAA7_9THEO</name>
<dbReference type="CDD" id="cd05403">
    <property type="entry name" value="NT_KNTase_like"/>
    <property type="match status" value="1"/>
</dbReference>
<dbReference type="GO" id="GO:0016740">
    <property type="term" value="F:transferase activity"/>
    <property type="evidence" value="ECO:0007669"/>
    <property type="project" value="UniProtKB-KW"/>
</dbReference>
<evidence type="ECO:0000313" key="2">
    <source>
        <dbReference type="EMBL" id="TZE81327.1"/>
    </source>
</evidence>
<sequence>MDLFKKITGFLCHAGFGSYSKRRQFKESDVDIAVYLKEGYTFDDITMLWGNLEDITRKDVDLIILNSANPIIAWEAIRGSKLLIRDEELYIKYMLDISMEAEDLSNDLMDIYRMRKEVVSLHSLITKLIEQHVGI</sequence>
<accession>A0A5D8QAA7</accession>
<dbReference type="InterPro" id="IPR043519">
    <property type="entry name" value="NT_sf"/>
</dbReference>
<dbReference type="Pfam" id="PF18765">
    <property type="entry name" value="Polbeta"/>
    <property type="match status" value="1"/>
</dbReference>
<keyword evidence="2" id="KW-0808">Transferase</keyword>
<proteinExistence type="predicted"/>
<keyword evidence="3" id="KW-1185">Reference proteome</keyword>
<comment type="caution">
    <text evidence="2">The sequence shown here is derived from an EMBL/GenBank/DDBJ whole genome shotgun (WGS) entry which is preliminary data.</text>
</comment>
<organism evidence="2 3">
    <name type="scientific">Calorimonas adulescens</name>
    <dbReference type="NCBI Taxonomy" id="2606906"/>
    <lineage>
        <taxon>Bacteria</taxon>
        <taxon>Bacillati</taxon>
        <taxon>Bacillota</taxon>
        <taxon>Clostridia</taxon>
        <taxon>Thermoanaerobacterales</taxon>
        <taxon>Thermoanaerobacteraceae</taxon>
        <taxon>Calorimonas</taxon>
    </lineage>
</organism>